<feature type="region of interest" description="Disordered" evidence="5">
    <location>
        <begin position="23"/>
        <end position="99"/>
    </location>
</feature>
<evidence type="ECO:0000313" key="9">
    <source>
        <dbReference type="Proteomes" id="UP000026961"/>
    </source>
</evidence>
<dbReference type="EnsemblPlants" id="OGLUM07G12860.1">
    <property type="protein sequence ID" value="OGLUM07G12860.1"/>
    <property type="gene ID" value="OGLUM07G12860"/>
</dbReference>
<keyword evidence="3" id="KW-1015">Disulfide bond</keyword>
<keyword evidence="9" id="KW-1185">Reference proteome</keyword>
<dbReference type="InterPro" id="IPR043325">
    <property type="entry name" value="LTSS"/>
</dbReference>
<evidence type="ECO:0000259" key="7">
    <source>
        <dbReference type="SMART" id="SM00499"/>
    </source>
</evidence>
<name>A0A0E0AJG7_9ORYZ</name>
<reference evidence="8" key="2">
    <citation type="submission" date="2018-05" db="EMBL/GenBank/DDBJ databases">
        <title>OgluRS3 (Oryza glumaepatula Reference Sequence Version 3).</title>
        <authorList>
            <person name="Zhang J."/>
            <person name="Kudrna D."/>
            <person name="Lee S."/>
            <person name="Talag J."/>
            <person name="Welchert J."/>
            <person name="Wing R.A."/>
        </authorList>
    </citation>
    <scope>NUCLEOTIDE SEQUENCE [LARGE SCALE GENOMIC DNA]</scope>
</reference>
<evidence type="ECO:0000256" key="4">
    <source>
        <dbReference type="ARBA" id="ARBA00023180"/>
    </source>
</evidence>
<sequence length="236" mass="24179">MLPPKSILLLVFAVLAATATGAASLPPSAARPSRRGGPGGILPLLPILPDSPAPPARPSDRSGGPGGILPILPILPDQPAPATEVRPPNRPPPSWGVIPLPRIIPDRPPSLAAPAPAPVPSPAPAAAVEPSQCMPSLAGLVSCIDYLNDVYRVGSKPMAACCGDFRKLVDEAPVCLCHAMEGGDIDEMMPEPINVARLMSSLPTACGVPLPVDTLAKCKTEPVPPLTTVPFAPTHP</sequence>
<proteinExistence type="inferred from homology"/>
<dbReference type="Gene3D" id="1.10.110.10">
    <property type="entry name" value="Plant lipid-transfer and hydrophobic proteins"/>
    <property type="match status" value="1"/>
</dbReference>
<comment type="similarity">
    <text evidence="1">Belongs to the plant LTP family.</text>
</comment>
<dbReference type="InterPro" id="IPR036312">
    <property type="entry name" value="Bifun_inhib/LTP/seed_sf"/>
</dbReference>
<feature type="signal peptide" evidence="6">
    <location>
        <begin position="1"/>
        <end position="24"/>
    </location>
</feature>
<dbReference type="HOGENOM" id="CLU_060430_0_2_1"/>
<dbReference type="Pfam" id="PF14368">
    <property type="entry name" value="LTP_2"/>
    <property type="match status" value="1"/>
</dbReference>
<protein>
    <recommendedName>
        <fullName evidence="7">Bifunctional inhibitor/plant lipid transfer protein/seed storage helical domain-containing protein</fullName>
    </recommendedName>
</protein>
<dbReference type="Gramene" id="OGLUM07G12860.1">
    <property type="protein sequence ID" value="OGLUM07G12860.1"/>
    <property type="gene ID" value="OGLUM07G12860"/>
</dbReference>
<evidence type="ECO:0000256" key="5">
    <source>
        <dbReference type="SAM" id="MobiDB-lite"/>
    </source>
</evidence>
<keyword evidence="4" id="KW-0325">Glycoprotein</keyword>
<accession>A0A0E0AJG7</accession>
<dbReference type="AlphaFoldDB" id="A0A0E0AJG7"/>
<evidence type="ECO:0000256" key="3">
    <source>
        <dbReference type="ARBA" id="ARBA00023157"/>
    </source>
</evidence>
<keyword evidence="2 6" id="KW-0732">Signal</keyword>
<dbReference type="Proteomes" id="UP000026961">
    <property type="component" value="Chromosome 7"/>
</dbReference>
<dbReference type="CDD" id="cd00010">
    <property type="entry name" value="AAI_LTSS"/>
    <property type="match status" value="1"/>
</dbReference>
<dbReference type="SUPFAM" id="SSF47699">
    <property type="entry name" value="Bifunctional inhibitor/lipid-transfer protein/seed storage 2S albumin"/>
    <property type="match status" value="1"/>
</dbReference>
<dbReference type="PANTHER" id="PTHR33044">
    <property type="entry name" value="BIFUNCTIONAL INHIBITOR/LIPID-TRANSFER PROTEIN/SEED STORAGE 2S ALBUMIN SUPERFAMILY PROTEIN-RELATED"/>
    <property type="match status" value="1"/>
</dbReference>
<feature type="chain" id="PRO_5002353669" description="Bifunctional inhibitor/plant lipid transfer protein/seed storage helical domain-containing protein" evidence="6">
    <location>
        <begin position="25"/>
        <end position="236"/>
    </location>
</feature>
<dbReference type="InterPro" id="IPR016140">
    <property type="entry name" value="Bifunc_inhib/LTP/seed_store"/>
</dbReference>
<evidence type="ECO:0000313" key="8">
    <source>
        <dbReference type="EnsemblPlants" id="OGLUM07G12860.1"/>
    </source>
</evidence>
<reference evidence="8" key="1">
    <citation type="submission" date="2015-04" db="UniProtKB">
        <authorList>
            <consortium name="EnsemblPlants"/>
        </authorList>
    </citation>
    <scope>IDENTIFICATION</scope>
</reference>
<evidence type="ECO:0000256" key="1">
    <source>
        <dbReference type="ARBA" id="ARBA00009748"/>
    </source>
</evidence>
<feature type="domain" description="Bifunctional inhibitor/plant lipid transfer protein/seed storage helical" evidence="7">
    <location>
        <begin position="133"/>
        <end position="218"/>
    </location>
</feature>
<organism evidence="8">
    <name type="scientific">Oryza glumipatula</name>
    <dbReference type="NCBI Taxonomy" id="40148"/>
    <lineage>
        <taxon>Eukaryota</taxon>
        <taxon>Viridiplantae</taxon>
        <taxon>Streptophyta</taxon>
        <taxon>Embryophyta</taxon>
        <taxon>Tracheophyta</taxon>
        <taxon>Spermatophyta</taxon>
        <taxon>Magnoliopsida</taxon>
        <taxon>Liliopsida</taxon>
        <taxon>Poales</taxon>
        <taxon>Poaceae</taxon>
        <taxon>BOP clade</taxon>
        <taxon>Oryzoideae</taxon>
        <taxon>Oryzeae</taxon>
        <taxon>Oryzinae</taxon>
        <taxon>Oryza</taxon>
    </lineage>
</organism>
<evidence type="ECO:0000256" key="2">
    <source>
        <dbReference type="ARBA" id="ARBA00022729"/>
    </source>
</evidence>
<dbReference type="SMART" id="SM00499">
    <property type="entry name" value="AAI"/>
    <property type="match status" value="1"/>
</dbReference>
<evidence type="ECO:0000256" key="6">
    <source>
        <dbReference type="SAM" id="SignalP"/>
    </source>
</evidence>